<evidence type="ECO:0000313" key="2">
    <source>
        <dbReference type="EMBL" id="PZQ59923.1"/>
    </source>
</evidence>
<feature type="transmembrane region" description="Helical" evidence="1">
    <location>
        <begin position="31"/>
        <end position="48"/>
    </location>
</feature>
<comment type="caution">
    <text evidence="2">The sequence shown here is derived from an EMBL/GenBank/DDBJ whole genome shotgun (WGS) entry which is preliminary data.</text>
</comment>
<feature type="transmembrane region" description="Helical" evidence="1">
    <location>
        <begin position="96"/>
        <end position="114"/>
    </location>
</feature>
<keyword evidence="1" id="KW-0812">Transmembrane</keyword>
<dbReference type="AlphaFoldDB" id="A0A2W5QYC7"/>
<feature type="transmembrane region" description="Helical" evidence="1">
    <location>
        <begin position="182"/>
        <end position="203"/>
    </location>
</feature>
<dbReference type="EMBL" id="QFQI01000007">
    <property type="protein sequence ID" value="PZQ59923.1"/>
    <property type="molecule type" value="Genomic_DNA"/>
</dbReference>
<organism evidence="2 3">
    <name type="scientific">Sphingomonas taxi</name>
    <dbReference type="NCBI Taxonomy" id="1549858"/>
    <lineage>
        <taxon>Bacteria</taxon>
        <taxon>Pseudomonadati</taxon>
        <taxon>Pseudomonadota</taxon>
        <taxon>Alphaproteobacteria</taxon>
        <taxon>Sphingomonadales</taxon>
        <taxon>Sphingomonadaceae</taxon>
        <taxon>Sphingomonas</taxon>
    </lineage>
</organism>
<reference evidence="2 3" key="1">
    <citation type="submission" date="2017-08" db="EMBL/GenBank/DDBJ databases">
        <title>Infants hospitalized years apart are colonized by the same room-sourced microbial strains.</title>
        <authorList>
            <person name="Brooks B."/>
            <person name="Olm M.R."/>
            <person name="Firek B.A."/>
            <person name="Baker R."/>
            <person name="Thomas B.C."/>
            <person name="Morowitz M.J."/>
            <person name="Banfield J.F."/>
        </authorList>
    </citation>
    <scope>NUCLEOTIDE SEQUENCE [LARGE SCALE GENOMIC DNA]</scope>
    <source>
        <strain evidence="2">S2_005_001_R1_22</strain>
    </source>
</reference>
<proteinExistence type="predicted"/>
<feature type="transmembrane region" description="Helical" evidence="1">
    <location>
        <begin position="149"/>
        <end position="170"/>
    </location>
</feature>
<protein>
    <submittedName>
        <fullName evidence="2">Uncharacterized protein</fullName>
    </submittedName>
</protein>
<name>A0A2W5QYC7_9SPHN</name>
<accession>A0A2W5QYC7</accession>
<feature type="transmembrane region" description="Helical" evidence="1">
    <location>
        <begin position="60"/>
        <end position="81"/>
    </location>
</feature>
<keyword evidence="1" id="KW-0472">Membrane</keyword>
<sequence length="232" mass="25637">MALVILIGFPLQWLMGRSTFAMPIAVHVHALLFLGWTLLFVAQTAFAGREDRTLHRRLRWIGAGWATAVMIVGVHTTAMMVRRGGVPFFFTPGEFLYMNVLSVIGFGALVAAAIRLRRRTEWHRRLMICAMAILTGPAFGRILPMPLMIPYAAWGVFVAVMLFPLAGMVADRRRRGRIHRAWWWGAGTIVAIQVAIGIVAASAPGQALYHVVVRRGAGEAVPPGTYPPFPRI</sequence>
<evidence type="ECO:0000256" key="1">
    <source>
        <dbReference type="SAM" id="Phobius"/>
    </source>
</evidence>
<evidence type="ECO:0000313" key="3">
    <source>
        <dbReference type="Proteomes" id="UP000249229"/>
    </source>
</evidence>
<keyword evidence="1" id="KW-1133">Transmembrane helix</keyword>
<feature type="transmembrane region" description="Helical" evidence="1">
    <location>
        <begin position="126"/>
        <end position="143"/>
    </location>
</feature>
<dbReference type="Proteomes" id="UP000249229">
    <property type="component" value="Unassembled WGS sequence"/>
</dbReference>
<gene>
    <name evidence="2" type="ORF">DI544_10090</name>
</gene>